<dbReference type="PANTHER" id="PTHR11712:SF336">
    <property type="entry name" value="3-OXOACYL-[ACYL-CARRIER-PROTEIN] SYNTHASE, MITOCHONDRIAL"/>
    <property type="match status" value="1"/>
</dbReference>
<accession>A0A7X0RUC7</accession>
<keyword evidence="2 3" id="KW-0808">Transferase</keyword>
<feature type="domain" description="Ketosynthase family 3 (KS3)" evidence="4">
    <location>
        <begin position="13"/>
        <end position="408"/>
    </location>
</feature>
<evidence type="ECO:0000256" key="1">
    <source>
        <dbReference type="ARBA" id="ARBA00008467"/>
    </source>
</evidence>
<evidence type="ECO:0000256" key="2">
    <source>
        <dbReference type="ARBA" id="ARBA00022679"/>
    </source>
</evidence>
<gene>
    <name evidence="5" type="ORF">H7C19_24060</name>
</gene>
<dbReference type="RefSeq" id="WP_185671613.1">
    <property type="nucleotide sequence ID" value="NZ_JACJVP010000041.1"/>
</dbReference>
<dbReference type="InterPro" id="IPR020841">
    <property type="entry name" value="PKS_Beta-ketoAc_synthase_dom"/>
</dbReference>
<dbReference type="InterPro" id="IPR018201">
    <property type="entry name" value="Ketoacyl_synth_AS"/>
</dbReference>
<dbReference type="GO" id="GO:0006633">
    <property type="term" value="P:fatty acid biosynthetic process"/>
    <property type="evidence" value="ECO:0007669"/>
    <property type="project" value="InterPro"/>
</dbReference>
<dbReference type="PANTHER" id="PTHR11712">
    <property type="entry name" value="POLYKETIDE SYNTHASE-RELATED"/>
    <property type="match status" value="1"/>
</dbReference>
<organism evidence="5 6">
    <name type="scientific">Cohnella nanjingensis</name>
    <dbReference type="NCBI Taxonomy" id="1387779"/>
    <lineage>
        <taxon>Bacteria</taxon>
        <taxon>Bacillati</taxon>
        <taxon>Bacillota</taxon>
        <taxon>Bacilli</taxon>
        <taxon>Bacillales</taxon>
        <taxon>Paenibacillaceae</taxon>
        <taxon>Cohnella</taxon>
    </lineage>
</organism>
<dbReference type="InterPro" id="IPR000794">
    <property type="entry name" value="Beta-ketoacyl_synthase"/>
</dbReference>
<dbReference type="EMBL" id="JACJVP010000041">
    <property type="protein sequence ID" value="MBB6673760.1"/>
    <property type="molecule type" value="Genomic_DNA"/>
</dbReference>
<reference evidence="5 6" key="1">
    <citation type="submission" date="2020-08" db="EMBL/GenBank/DDBJ databases">
        <title>Cohnella phylogeny.</title>
        <authorList>
            <person name="Dunlap C."/>
        </authorList>
    </citation>
    <scope>NUCLEOTIDE SEQUENCE [LARGE SCALE GENOMIC DNA]</scope>
    <source>
        <strain evidence="5 6">DSM 28246</strain>
    </source>
</reference>
<evidence type="ECO:0000259" key="4">
    <source>
        <dbReference type="PROSITE" id="PS52004"/>
    </source>
</evidence>
<proteinExistence type="inferred from homology"/>
<evidence type="ECO:0000256" key="3">
    <source>
        <dbReference type="RuleBase" id="RU003694"/>
    </source>
</evidence>
<sequence length="786" mass="82737">MTSRRVAATGTASRRVAVTGMGILCALGETFPDVLAGMREGRTGIGPVRRFPTTRLHSGIGAELRMEAAKAYFTREQREKYDLCARYAIVAADQALRDSGLKEHSAKGLVMGAALGTCNGGILSLEEQWTVTELDERRTARYPFYQQGDDVANHLGLNGPVTTIHTACAASGNAIGFAYDMIRWGYADAMLAGGSDPLSHAVYAGFNVLRALSPVPASPFASRLGLSLGEGAAFVMMEPLDRALRRGATIYAEICGYGLSNDAYHETAPDPEGRGIQTAVRMALRQSGTRASQIDYVNAHGTGTQANDQAEIKGLRSVFGDRLQNIPLSSSKAYFGHTLGAAAAIEWTTSLYAIRHGLLPATLHYDEPRAGCEGLRIIANRMTEGRPAYFLNNNSAFGGHNASIVARTGPTEPDGDPHPETIGTGRERRIGIVGIGAVLGGEVRQGSVSGEDVSVPLPMEEKPGACAFSLKSFDPGLYERRMNRLSQFSIGAVKSALADAGWEERSGMAEGRDIGFIYGTARGSTDSIGKFLHSVFENGPELASSIYFPHTVVNSVAGKTAEKLALGGFSSSLSSGGAEGIIAAAYACGSIRSGVHDRFVIAAGEERSGLTERIDRAKRLTDSAHPPLEGSVGLALADIDDALRAGRPVLAELSGFGMAYGGEPGSPRAIDALTRAVEDAIAQAGAAPERIDAVLLDSPGRPGESAALFKAIRERFAGRDMPLISVNEQYGYGESLSSMLLLGIAAERVKPGAMKRVLAVSVSVNGNTAAAVVSEAAPTSLKEEIV</sequence>
<evidence type="ECO:0000313" key="6">
    <source>
        <dbReference type="Proteomes" id="UP000547209"/>
    </source>
</evidence>
<protein>
    <submittedName>
        <fullName evidence="5">3-oxoacyl-ACP synthase</fullName>
    </submittedName>
</protein>
<dbReference type="Pfam" id="PF00109">
    <property type="entry name" value="ketoacyl-synt"/>
    <property type="match status" value="2"/>
</dbReference>
<comment type="caution">
    <text evidence="5">The sequence shown here is derived from an EMBL/GenBank/DDBJ whole genome shotgun (WGS) entry which is preliminary data.</text>
</comment>
<dbReference type="InterPro" id="IPR014030">
    <property type="entry name" value="Ketoacyl_synth_N"/>
</dbReference>
<evidence type="ECO:0000313" key="5">
    <source>
        <dbReference type="EMBL" id="MBB6673760.1"/>
    </source>
</evidence>
<dbReference type="InterPro" id="IPR014031">
    <property type="entry name" value="Ketoacyl_synth_C"/>
</dbReference>
<comment type="similarity">
    <text evidence="1 3">Belongs to the thiolase-like superfamily. Beta-ketoacyl-ACP synthases family.</text>
</comment>
<dbReference type="AlphaFoldDB" id="A0A7X0RUC7"/>
<dbReference type="Proteomes" id="UP000547209">
    <property type="component" value="Unassembled WGS sequence"/>
</dbReference>
<dbReference type="CDD" id="cd00834">
    <property type="entry name" value="KAS_I_II"/>
    <property type="match status" value="1"/>
</dbReference>
<dbReference type="SMART" id="SM00825">
    <property type="entry name" value="PKS_KS"/>
    <property type="match status" value="1"/>
</dbReference>
<dbReference type="InterPro" id="IPR016039">
    <property type="entry name" value="Thiolase-like"/>
</dbReference>
<dbReference type="PROSITE" id="PS00606">
    <property type="entry name" value="KS3_1"/>
    <property type="match status" value="1"/>
</dbReference>
<keyword evidence="6" id="KW-1185">Reference proteome</keyword>
<dbReference type="GO" id="GO:0004315">
    <property type="term" value="F:3-oxoacyl-[acyl-carrier-protein] synthase activity"/>
    <property type="evidence" value="ECO:0007669"/>
    <property type="project" value="InterPro"/>
</dbReference>
<dbReference type="PROSITE" id="PS52004">
    <property type="entry name" value="KS3_2"/>
    <property type="match status" value="1"/>
</dbReference>
<name>A0A7X0RUC7_9BACL</name>
<dbReference type="SUPFAM" id="SSF53901">
    <property type="entry name" value="Thiolase-like"/>
    <property type="match status" value="3"/>
</dbReference>
<dbReference type="Pfam" id="PF02801">
    <property type="entry name" value="Ketoacyl-synt_C"/>
    <property type="match status" value="1"/>
</dbReference>
<dbReference type="Gene3D" id="3.40.47.10">
    <property type="match status" value="2"/>
</dbReference>